<dbReference type="GO" id="GO:0005524">
    <property type="term" value="F:ATP binding"/>
    <property type="evidence" value="ECO:0007669"/>
    <property type="project" value="UniProtKB-UniRule"/>
</dbReference>
<keyword evidence="3 7" id="KW-0547">Nucleotide-binding</keyword>
<protein>
    <recommendedName>
        <fullName evidence="7">Glutamate--tRNA ligase</fullName>
        <ecNumber evidence="7">6.1.1.17</ecNumber>
    </recommendedName>
    <alternativeName>
        <fullName evidence="7">Glutamyl-tRNA synthetase</fullName>
        <shortName evidence="7">GluRS</shortName>
    </alternativeName>
</protein>
<dbReference type="InterPro" id="IPR020751">
    <property type="entry name" value="aa-tRNA-synth_I_codon-bd_sub2"/>
</dbReference>
<evidence type="ECO:0000256" key="2">
    <source>
        <dbReference type="ARBA" id="ARBA00022598"/>
    </source>
</evidence>
<dbReference type="InterPro" id="IPR004527">
    <property type="entry name" value="Glu-tRNA-ligase_bac/mito"/>
</dbReference>
<dbReference type="Gene3D" id="3.40.50.620">
    <property type="entry name" value="HUPs"/>
    <property type="match status" value="1"/>
</dbReference>
<dbReference type="InterPro" id="IPR045462">
    <property type="entry name" value="aa-tRNA-synth_I_cd-bd"/>
</dbReference>
<dbReference type="Pfam" id="PF19269">
    <property type="entry name" value="Anticodon_2"/>
    <property type="match status" value="1"/>
</dbReference>
<dbReference type="PANTHER" id="PTHR43311">
    <property type="entry name" value="GLUTAMATE--TRNA LIGASE"/>
    <property type="match status" value="1"/>
</dbReference>
<name>A0A1G2V4G0_9BACT</name>
<dbReference type="Gene3D" id="1.10.10.350">
    <property type="match status" value="1"/>
</dbReference>
<comment type="similarity">
    <text evidence="1 7">Belongs to the class-I aminoacyl-tRNA synthetase family. Glutamate--tRNA ligase type 1 subfamily.</text>
</comment>
<evidence type="ECO:0000256" key="6">
    <source>
        <dbReference type="ARBA" id="ARBA00023146"/>
    </source>
</evidence>
<evidence type="ECO:0000256" key="3">
    <source>
        <dbReference type="ARBA" id="ARBA00022741"/>
    </source>
</evidence>
<evidence type="ECO:0000256" key="4">
    <source>
        <dbReference type="ARBA" id="ARBA00022840"/>
    </source>
</evidence>
<dbReference type="InterPro" id="IPR008925">
    <property type="entry name" value="aa_tRNA-synth_I_cd-bd_sf"/>
</dbReference>
<evidence type="ECO:0000256" key="5">
    <source>
        <dbReference type="ARBA" id="ARBA00022917"/>
    </source>
</evidence>
<feature type="short sequence motif" description="'HIGH' region" evidence="7">
    <location>
        <begin position="12"/>
        <end position="22"/>
    </location>
</feature>
<organism evidence="10 11">
    <name type="scientific">Candidatus Zambryskibacteria bacterium RIFOXYC1_FULL_39_10</name>
    <dbReference type="NCBI Taxonomy" id="1802779"/>
    <lineage>
        <taxon>Bacteria</taxon>
        <taxon>Candidatus Zambryskiibacteriota</taxon>
    </lineage>
</organism>
<keyword evidence="2 7" id="KW-0436">Ligase</keyword>
<dbReference type="SUPFAM" id="SSF52374">
    <property type="entry name" value="Nucleotidylyl transferase"/>
    <property type="match status" value="1"/>
</dbReference>
<dbReference type="Pfam" id="PF00749">
    <property type="entry name" value="tRNA-synt_1c"/>
    <property type="match status" value="1"/>
</dbReference>
<dbReference type="AlphaFoldDB" id="A0A1G2V4G0"/>
<dbReference type="InterPro" id="IPR014729">
    <property type="entry name" value="Rossmann-like_a/b/a_fold"/>
</dbReference>
<dbReference type="SUPFAM" id="SSF48163">
    <property type="entry name" value="An anticodon-binding domain of class I aminoacyl-tRNA synthetases"/>
    <property type="match status" value="1"/>
</dbReference>
<keyword evidence="5 7" id="KW-0648">Protein biosynthesis</keyword>
<keyword evidence="7" id="KW-0963">Cytoplasm</keyword>
<gene>
    <name evidence="7" type="primary">gltX</name>
    <name evidence="10" type="ORF">A2431_04235</name>
</gene>
<dbReference type="PANTHER" id="PTHR43311:SF2">
    <property type="entry name" value="GLUTAMATE--TRNA LIGASE, MITOCHONDRIAL-RELATED"/>
    <property type="match status" value="1"/>
</dbReference>
<evidence type="ECO:0000313" key="10">
    <source>
        <dbReference type="EMBL" id="OHB16522.1"/>
    </source>
</evidence>
<dbReference type="InterPro" id="IPR033910">
    <property type="entry name" value="GluRS_core"/>
</dbReference>
<keyword evidence="4 7" id="KW-0067">ATP-binding</keyword>
<dbReference type="GO" id="GO:0006424">
    <property type="term" value="P:glutamyl-tRNA aminoacylation"/>
    <property type="evidence" value="ECO:0007669"/>
    <property type="project" value="UniProtKB-UniRule"/>
</dbReference>
<reference evidence="10 11" key="1">
    <citation type="journal article" date="2016" name="Nat. Commun.">
        <title>Thousands of microbial genomes shed light on interconnected biogeochemical processes in an aquifer system.</title>
        <authorList>
            <person name="Anantharaman K."/>
            <person name="Brown C.T."/>
            <person name="Hug L.A."/>
            <person name="Sharon I."/>
            <person name="Castelle C.J."/>
            <person name="Probst A.J."/>
            <person name="Thomas B.C."/>
            <person name="Singh A."/>
            <person name="Wilkins M.J."/>
            <person name="Karaoz U."/>
            <person name="Brodie E.L."/>
            <person name="Williams K.H."/>
            <person name="Hubbard S.S."/>
            <person name="Banfield J.F."/>
        </authorList>
    </citation>
    <scope>NUCLEOTIDE SEQUENCE [LARGE SCALE GENOMIC DNA]</scope>
</reference>
<evidence type="ECO:0000259" key="9">
    <source>
        <dbReference type="Pfam" id="PF19269"/>
    </source>
</evidence>
<dbReference type="GO" id="GO:0004818">
    <property type="term" value="F:glutamate-tRNA ligase activity"/>
    <property type="evidence" value="ECO:0007669"/>
    <property type="project" value="UniProtKB-UniRule"/>
</dbReference>
<feature type="domain" description="Glutamyl/glutaminyl-tRNA synthetase class Ib catalytic" evidence="8">
    <location>
        <begin position="5"/>
        <end position="319"/>
    </location>
</feature>
<dbReference type="InterPro" id="IPR049940">
    <property type="entry name" value="GluQ/Sye"/>
</dbReference>
<dbReference type="EC" id="6.1.1.17" evidence="7"/>
<evidence type="ECO:0000259" key="8">
    <source>
        <dbReference type="Pfam" id="PF00749"/>
    </source>
</evidence>
<dbReference type="InterPro" id="IPR020058">
    <property type="entry name" value="Glu/Gln-tRNA-synth_Ib_cat-dom"/>
</dbReference>
<comment type="caution">
    <text evidence="7">Lacks conserved residue(s) required for the propagation of feature annotation.</text>
</comment>
<dbReference type="GO" id="GO:0005829">
    <property type="term" value="C:cytosol"/>
    <property type="evidence" value="ECO:0007669"/>
    <property type="project" value="TreeGrafter"/>
</dbReference>
<comment type="subunit">
    <text evidence="7">Monomer.</text>
</comment>
<evidence type="ECO:0000256" key="7">
    <source>
        <dbReference type="HAMAP-Rule" id="MF_00022"/>
    </source>
</evidence>
<dbReference type="NCBIfam" id="TIGR00464">
    <property type="entry name" value="gltX_bact"/>
    <property type="match status" value="1"/>
</dbReference>
<dbReference type="PRINTS" id="PR00987">
    <property type="entry name" value="TRNASYNTHGLU"/>
</dbReference>
<comment type="caution">
    <text evidence="10">The sequence shown here is derived from an EMBL/GenBank/DDBJ whole genome shotgun (WGS) entry which is preliminary data.</text>
</comment>
<evidence type="ECO:0000256" key="1">
    <source>
        <dbReference type="ARBA" id="ARBA00007894"/>
    </source>
</evidence>
<evidence type="ECO:0000313" key="11">
    <source>
        <dbReference type="Proteomes" id="UP000177697"/>
    </source>
</evidence>
<comment type="function">
    <text evidence="7">Catalyzes the attachment of glutamate to tRNA(Glu) in a two-step reaction: glutamate is first activated by ATP to form Glu-AMP and then transferred to the acceptor end of tRNA(Glu).</text>
</comment>
<comment type="catalytic activity">
    <reaction evidence="7">
        <text>tRNA(Glu) + L-glutamate + ATP = L-glutamyl-tRNA(Glu) + AMP + diphosphate</text>
        <dbReference type="Rhea" id="RHEA:23540"/>
        <dbReference type="Rhea" id="RHEA-COMP:9663"/>
        <dbReference type="Rhea" id="RHEA-COMP:9680"/>
        <dbReference type="ChEBI" id="CHEBI:29985"/>
        <dbReference type="ChEBI" id="CHEBI:30616"/>
        <dbReference type="ChEBI" id="CHEBI:33019"/>
        <dbReference type="ChEBI" id="CHEBI:78442"/>
        <dbReference type="ChEBI" id="CHEBI:78520"/>
        <dbReference type="ChEBI" id="CHEBI:456215"/>
        <dbReference type="EC" id="6.1.1.17"/>
    </reaction>
</comment>
<proteinExistence type="inferred from homology"/>
<dbReference type="HAMAP" id="MF_00022">
    <property type="entry name" value="Glu_tRNA_synth_type1"/>
    <property type="match status" value="1"/>
</dbReference>
<sequence>MQDTKVVTRFAPSPTGFVHTGNIHTGLFAWLWARKNGGKFILRVEDTDKKREVAGAVDYLRDALHWLEIDWDEGIDVGGPKAPYTQSLRISELDIYTKYANILIENGYAYADTTTEEELDLLRKKAEEQKKPFLYRENRPSNPPKWKPGIPLRFKIKELKRTVWIDAVRGELSAGPEALDDFILIKSDGYPTYNFAHIVDDIEMGITHVTRGQEFISSTPNYIAVYEALGAAQPIYVTVPHVMGEGGRKKLGKRDGAKDVLQYMKEGYLPDAMINFLALMGWNPGTEQEIFSREELIEIFDISKIQKSGAQFNEEKLDWLNKEHMKKIPEEERNAKIKSKILGNPEISKFETANNQNLLEKICPTIFDRISKWSDIDTLISDGELTYYFTAPSLDPEKIMWKKQSKDEARENLKKVLEIFESGNADYQSSLMELAEKEGKGEVLWPTRYALSGKEKSPDPFTLLNILGINESKTRIKKAIESL</sequence>
<accession>A0A1G2V4G0</accession>
<dbReference type="EMBL" id="MHWW01000001">
    <property type="protein sequence ID" value="OHB16522.1"/>
    <property type="molecule type" value="Genomic_DNA"/>
</dbReference>
<dbReference type="GO" id="GO:0000049">
    <property type="term" value="F:tRNA binding"/>
    <property type="evidence" value="ECO:0007669"/>
    <property type="project" value="InterPro"/>
</dbReference>
<dbReference type="GO" id="GO:0008270">
    <property type="term" value="F:zinc ion binding"/>
    <property type="evidence" value="ECO:0007669"/>
    <property type="project" value="InterPro"/>
</dbReference>
<dbReference type="InterPro" id="IPR000924">
    <property type="entry name" value="Glu/Gln-tRNA-synth"/>
</dbReference>
<dbReference type="CDD" id="cd00808">
    <property type="entry name" value="GluRS_core"/>
    <property type="match status" value="1"/>
</dbReference>
<comment type="subcellular location">
    <subcellularLocation>
        <location evidence="7">Cytoplasm</location>
    </subcellularLocation>
</comment>
<feature type="binding site" evidence="7">
    <location>
        <position position="253"/>
    </location>
    <ligand>
        <name>ATP</name>
        <dbReference type="ChEBI" id="CHEBI:30616"/>
    </ligand>
</feature>
<keyword evidence="6 7" id="KW-0030">Aminoacyl-tRNA synthetase</keyword>
<dbReference type="Proteomes" id="UP000177697">
    <property type="component" value="Unassembled WGS sequence"/>
</dbReference>
<feature type="domain" description="Aminoacyl-tRNA synthetase class I anticodon-binding" evidence="9">
    <location>
        <begin position="352"/>
        <end position="480"/>
    </location>
</feature>